<evidence type="ECO:0000259" key="4">
    <source>
        <dbReference type="Pfam" id="PF00535"/>
    </source>
</evidence>
<accession>A0AAC8ZAH6</accession>
<dbReference type="AlphaFoldDB" id="A0AAC8ZAH6"/>
<dbReference type="SUPFAM" id="SSF53448">
    <property type="entry name" value="Nucleotide-diphospho-sugar transferases"/>
    <property type="match status" value="1"/>
</dbReference>
<dbReference type="Proteomes" id="UP000060132">
    <property type="component" value="Chromosome"/>
</dbReference>
<dbReference type="InterPro" id="IPR050834">
    <property type="entry name" value="Glycosyltransf_2"/>
</dbReference>
<organism evidence="5 6">
    <name type="scientific">Haemophilus ducreyi</name>
    <dbReference type="NCBI Taxonomy" id="730"/>
    <lineage>
        <taxon>Bacteria</taxon>
        <taxon>Pseudomonadati</taxon>
        <taxon>Pseudomonadota</taxon>
        <taxon>Gammaproteobacteria</taxon>
        <taxon>Pasteurellales</taxon>
        <taxon>Pasteurellaceae</taxon>
        <taxon>Haemophilus</taxon>
    </lineage>
</organism>
<gene>
    <name evidence="5" type="ORF">RZ57_03490</name>
</gene>
<keyword evidence="2" id="KW-0328">Glycosyltransferase</keyword>
<protein>
    <submittedName>
        <fullName evidence="5">Amylovoran biosynthesis protein AmsE</fullName>
    </submittedName>
</protein>
<name>A0AAC8ZAH6_HAEDC</name>
<evidence type="ECO:0000313" key="5">
    <source>
        <dbReference type="EMBL" id="AKO32260.1"/>
    </source>
</evidence>
<dbReference type="OMA" id="MTVAYQK"/>
<dbReference type="EMBL" id="CP011219">
    <property type="protein sequence ID" value="AKO32260.1"/>
    <property type="molecule type" value="Genomic_DNA"/>
</dbReference>
<reference evidence="5 6" key="1">
    <citation type="journal article" date="2015" name="PLoS Negl. Trop. Dis.">
        <title>Haemophilus ducreyi Cutaneous Ulcer Strains Are Nearly Identical to Class I Genital Ulcer Strains.</title>
        <authorList>
            <person name="Gangaiah D."/>
            <person name="Webb K.M."/>
            <person name="Humphreys T.L."/>
            <person name="Fortney K.R."/>
            <person name="Toh E."/>
            <person name="Tai A."/>
            <person name="Katz S.S."/>
            <person name="Pillay A."/>
            <person name="Chen C.Y."/>
            <person name="Roberts S.A."/>
            <person name="Munson R.S.Jr."/>
            <person name="Spinola S.M."/>
        </authorList>
    </citation>
    <scope>NUCLEOTIDE SEQUENCE [LARGE SCALE GENOMIC DNA]</scope>
    <source>
        <strain evidence="6">CLU2</strain>
    </source>
</reference>
<dbReference type="InterPro" id="IPR001173">
    <property type="entry name" value="Glyco_trans_2-like"/>
</dbReference>
<dbReference type="Pfam" id="PF00535">
    <property type="entry name" value="Glycos_transf_2"/>
    <property type="match status" value="1"/>
</dbReference>
<dbReference type="GO" id="GO:0016757">
    <property type="term" value="F:glycosyltransferase activity"/>
    <property type="evidence" value="ECO:0007669"/>
    <property type="project" value="UniProtKB-KW"/>
</dbReference>
<comment type="similarity">
    <text evidence="1">Belongs to the glycosyltransferase 2 family.</text>
</comment>
<evidence type="ECO:0000256" key="2">
    <source>
        <dbReference type="ARBA" id="ARBA00022676"/>
    </source>
</evidence>
<proteinExistence type="inferred from homology"/>
<dbReference type="RefSeq" id="WP_010944822.1">
    <property type="nucleotide sequence ID" value="NZ_CP011218.1"/>
</dbReference>
<dbReference type="InterPro" id="IPR029044">
    <property type="entry name" value="Nucleotide-diphossugar_trans"/>
</dbReference>
<evidence type="ECO:0000256" key="3">
    <source>
        <dbReference type="ARBA" id="ARBA00022679"/>
    </source>
</evidence>
<evidence type="ECO:0000313" key="6">
    <source>
        <dbReference type="Proteomes" id="UP000060132"/>
    </source>
</evidence>
<dbReference type="PANTHER" id="PTHR43685:SF5">
    <property type="entry name" value="GLYCOSYLTRANSFERASE EPSE-RELATED"/>
    <property type="match status" value="1"/>
</dbReference>
<dbReference type="Gene3D" id="3.90.550.10">
    <property type="entry name" value="Spore Coat Polysaccharide Biosynthesis Protein SpsA, Chain A"/>
    <property type="match status" value="1"/>
</dbReference>
<feature type="domain" description="Glycosyltransferase 2-like" evidence="4">
    <location>
        <begin position="4"/>
        <end position="156"/>
    </location>
</feature>
<keyword evidence="3" id="KW-0808">Transferase</keyword>
<evidence type="ECO:0000256" key="1">
    <source>
        <dbReference type="ARBA" id="ARBA00006739"/>
    </source>
</evidence>
<dbReference type="PANTHER" id="PTHR43685">
    <property type="entry name" value="GLYCOSYLTRANSFERASE"/>
    <property type="match status" value="1"/>
</dbReference>
<sequence>MKFSVLMSLYVKEQPAFLAECLASLTAQSYPADEIVILYDGKVTAELEVVVQQYAPILPLKQVRFAENRGLGNTLNDGLKYCSHEWVFRMDSDDICDVDRFAKQVAFIQQHPDVVVFGGQIAEFGQNVQDIVAYRAVPTTHQQIVKFSRFRCPFNHMTVAYQKSKVLAVGGYQGLQEDYTLWIKMIASGFLTANLTDVLVYARVGNGMVGRRRNFTQFKYEWQLYRLKTQAKLHSRIVGLGIFALRAIPRILPLAILQRIYKLLRK</sequence>